<keyword evidence="4 12" id="KW-0347">Helicase</keyword>
<dbReference type="SMART" id="SM00490">
    <property type="entry name" value="HELICc"/>
    <property type="match status" value="1"/>
</dbReference>
<reference evidence="12 13" key="1">
    <citation type="submission" date="2021-01" db="EMBL/GenBank/DDBJ databases">
        <title>Sequencing the genomes of 1000 actinobacteria strains.</title>
        <authorList>
            <person name="Klenk H.-P."/>
        </authorList>
    </citation>
    <scope>NUCLEOTIDE SEQUENCE [LARGE SCALE GENOMIC DNA]</scope>
    <source>
        <strain evidence="12 13">DSM 100204</strain>
    </source>
</reference>
<dbReference type="GO" id="GO:0004386">
    <property type="term" value="F:helicase activity"/>
    <property type="evidence" value="ECO:0007669"/>
    <property type="project" value="UniProtKB-KW"/>
</dbReference>
<dbReference type="PROSITE" id="PS51480">
    <property type="entry name" value="DHAL"/>
    <property type="match status" value="1"/>
</dbReference>
<dbReference type="InterPro" id="IPR047112">
    <property type="entry name" value="RecG/Mfd"/>
</dbReference>
<gene>
    <name evidence="12" type="ORF">JOD64_004171</name>
</gene>
<evidence type="ECO:0000256" key="6">
    <source>
        <dbReference type="ARBA" id="ARBA00023125"/>
    </source>
</evidence>
<evidence type="ECO:0000256" key="1">
    <source>
        <dbReference type="ARBA" id="ARBA00022741"/>
    </source>
</evidence>
<dbReference type="Pfam" id="PF19833">
    <property type="entry name" value="RecG_dom3_C"/>
    <property type="match status" value="1"/>
</dbReference>
<dbReference type="Proteomes" id="UP000764837">
    <property type="component" value="Unassembled WGS sequence"/>
</dbReference>
<dbReference type="CDD" id="cd17992">
    <property type="entry name" value="DEXHc_RecG"/>
    <property type="match status" value="1"/>
</dbReference>
<dbReference type="SMART" id="SM00487">
    <property type="entry name" value="DEXDc"/>
    <property type="match status" value="1"/>
</dbReference>
<accession>A0ABS2LZ77</accession>
<evidence type="ECO:0000256" key="5">
    <source>
        <dbReference type="ARBA" id="ARBA00022840"/>
    </source>
</evidence>
<evidence type="ECO:0000256" key="2">
    <source>
        <dbReference type="ARBA" id="ARBA00022763"/>
    </source>
</evidence>
<dbReference type="InterPro" id="IPR014001">
    <property type="entry name" value="Helicase_ATP-bd"/>
</dbReference>
<dbReference type="NCBIfam" id="TIGR03599">
    <property type="entry name" value="YloV"/>
    <property type="match status" value="1"/>
</dbReference>
<keyword evidence="5" id="KW-0067">ATP-binding</keyword>
<keyword evidence="3" id="KW-0378">Hydrolase</keyword>
<keyword evidence="1" id="KW-0547">Nucleotide-binding</keyword>
<dbReference type="PROSITE" id="PS51194">
    <property type="entry name" value="HELICASE_CTER"/>
    <property type="match status" value="1"/>
</dbReference>
<keyword evidence="13" id="KW-1185">Reference proteome</keyword>
<dbReference type="PANTHER" id="PTHR47964">
    <property type="entry name" value="ATP-DEPENDENT DNA HELICASE HOMOLOG RECG, CHLOROPLASTIC"/>
    <property type="match status" value="1"/>
</dbReference>
<evidence type="ECO:0000256" key="7">
    <source>
        <dbReference type="ARBA" id="ARBA00023204"/>
    </source>
</evidence>
<feature type="domain" description="DhaL" evidence="11">
    <location>
        <begin position="8"/>
        <end position="205"/>
    </location>
</feature>
<evidence type="ECO:0000313" key="12">
    <source>
        <dbReference type="EMBL" id="MBM7492949.1"/>
    </source>
</evidence>
<dbReference type="InterPro" id="IPR011545">
    <property type="entry name" value="DEAD/DEAH_box_helicase_dom"/>
</dbReference>
<dbReference type="SMART" id="SM01120">
    <property type="entry name" value="Dak2"/>
    <property type="match status" value="1"/>
</dbReference>
<dbReference type="InterPro" id="IPR027417">
    <property type="entry name" value="P-loop_NTPase"/>
</dbReference>
<dbReference type="PROSITE" id="PS51192">
    <property type="entry name" value="HELICASE_ATP_BIND_1"/>
    <property type="match status" value="1"/>
</dbReference>
<dbReference type="Pfam" id="PF00271">
    <property type="entry name" value="Helicase_C"/>
    <property type="match status" value="1"/>
</dbReference>
<evidence type="ECO:0000313" key="13">
    <source>
        <dbReference type="Proteomes" id="UP000764837"/>
    </source>
</evidence>
<evidence type="ECO:0000259" key="10">
    <source>
        <dbReference type="PROSITE" id="PS51194"/>
    </source>
</evidence>
<protein>
    <recommendedName>
        <fullName evidence="8">Probable DNA 3'-5' helicase RecG</fullName>
    </recommendedName>
</protein>
<dbReference type="InterPro" id="IPR036117">
    <property type="entry name" value="DhaL_dom_sf"/>
</dbReference>
<evidence type="ECO:0000256" key="3">
    <source>
        <dbReference type="ARBA" id="ARBA00022801"/>
    </source>
</evidence>
<dbReference type="SMART" id="SM01121">
    <property type="entry name" value="Dak1_2"/>
    <property type="match status" value="1"/>
</dbReference>
<organism evidence="12 13">
    <name type="scientific">Micromonospora luteifusca</name>
    <dbReference type="NCBI Taxonomy" id="709860"/>
    <lineage>
        <taxon>Bacteria</taxon>
        <taxon>Bacillati</taxon>
        <taxon>Actinomycetota</taxon>
        <taxon>Actinomycetes</taxon>
        <taxon>Micromonosporales</taxon>
        <taxon>Micromonosporaceae</taxon>
        <taxon>Micromonospora</taxon>
    </lineage>
</organism>
<keyword evidence="2" id="KW-0227">DNA damage</keyword>
<name>A0ABS2LZ77_9ACTN</name>
<dbReference type="Pfam" id="PF02734">
    <property type="entry name" value="Dak2"/>
    <property type="match status" value="1"/>
</dbReference>
<feature type="domain" description="Helicase C-terminal" evidence="10">
    <location>
        <begin position="1021"/>
        <end position="1195"/>
    </location>
</feature>
<dbReference type="Pfam" id="PF17191">
    <property type="entry name" value="RecG_wedge"/>
    <property type="match status" value="1"/>
</dbReference>
<dbReference type="PANTHER" id="PTHR47964:SF1">
    <property type="entry name" value="ATP-DEPENDENT DNA HELICASE HOMOLOG RECG, CHLOROPLASTIC"/>
    <property type="match status" value="1"/>
</dbReference>
<dbReference type="Gene3D" id="2.40.50.140">
    <property type="entry name" value="Nucleic acid-binding proteins"/>
    <property type="match status" value="1"/>
</dbReference>
<keyword evidence="7" id="KW-0234">DNA repair</keyword>
<dbReference type="Pfam" id="PF21645">
    <property type="entry name" value="FakA-like_M"/>
    <property type="match status" value="1"/>
</dbReference>
<dbReference type="InterPro" id="IPR048394">
    <property type="entry name" value="FakA-like_M"/>
</dbReference>
<dbReference type="Gene3D" id="1.25.40.340">
    <property type="match status" value="1"/>
</dbReference>
<dbReference type="InterPro" id="IPR019986">
    <property type="entry name" value="YloV-like"/>
</dbReference>
<dbReference type="EMBL" id="JAFBBP010000001">
    <property type="protein sequence ID" value="MBM7492949.1"/>
    <property type="molecule type" value="Genomic_DNA"/>
</dbReference>
<dbReference type="SUPFAM" id="SSF50249">
    <property type="entry name" value="Nucleic acid-binding proteins"/>
    <property type="match status" value="1"/>
</dbReference>
<keyword evidence="6" id="KW-0238">DNA-binding</keyword>
<dbReference type="InterPro" id="IPR012340">
    <property type="entry name" value="NA-bd_OB-fold"/>
</dbReference>
<sequence>MLDTLDAAAVRRWCAGGLAALKRHQGEIDQLNVYPVPDGDTGTNLVLTLTSAQQALAMDLDTLPDSGPTAHGHALRLMAQGALLGARGNSGVILSQILRGFADEVAVVPAVRGRELAAALRSGATAAYTAVARPVEGTLLTVVAAAAAAAERADSGDLPAVARVAARAAAEALARTPEQLPALARAGVVDAGGRGLCVLLDALVEVLTGESAARPAPTPRSARPAASVAREAGSDEYAYEVQFLLDARAEAVAGMRRALDALGDSLVVVGDGREPESTWNVHVHVNDVGAAVEAGIVAGRPYRISVTRFADQPEPPSGPVADGRAAVVVATGGGIAELFAAEGATVVPGNPSTGELLDAVRGTGAARVVVLPNDPNTEAVASAAAREAHRYGIKVSVVPTRSPVQALAALAVRDGDRRFEDDVIAMAEAAGACRYAEVCHASREALTVAGPCRPGDVLALVEGEVHLIGTDLTDTCAAVVDRMLGGGGEMVTLLAGADAPAGLTDAVRAHVARRWPFVEVHTYGRPTVLSAPGRDRMSEPATVDTPLKKLVGDKTAKALAAHLDLHTAGDLVYHFPRRYDERGEHTDIRSLDVGEQVTVLAQVQRTAVRPMRQRRGNLLEVTVGDGSGGQLTLTFFGNQAWRERELRPGRWGLFAGKVTEFRGKRQLNGPEYVLLGEGGDGEAAVNDEIEEFAGALIPVYPAAAAVPTWVIARCVRVVLDTFTPPDDPLPGTVRASRKLVGLGTALQEIHRPTSKEELHRARRRLKWDEAFAVQLTLVQRKHRAADWPARPRPARPGGLLDAFDARLPYELTAGQRDVGVEIAEDLAAPHPMHRLLQGEVGSGKTVVALRAMLQVVDAGGQAALLAPTEVLAAQHHRGMLDLLGPLGQAGELGSAEHATRVELVTGSLGAAARRRALGEVASGAAGIVLGTHALLYEGVDFADLGLVVVDEQHRFGVEQRDALRAKADQPPHVLVMTATPIPRTVAMTVYGDLEVSTLSQLPRGRSPIASHVVPAAEKPAYLDRAWRRVREEVAAGHQAYVVCPRIGEGPASDEEPPPVDDNGRRPPLAVTEVAPLLAEGPLHGLRIGVLHGRLPADEKDAVMRSFAAGELDVLVATTVIEVGVDVPNATVMIVLDADRFGVSQLHQLRGRVGRGAAAGLCLLVSEAAEGSSARERLDAVASTSDGFKLAELDLEQRREGDVLGATQSGHRSHLRLLSLRRDADLIRDARAEAITLVEEDPELTRNPALAASVAALVDEDRAEYLEKG</sequence>
<dbReference type="SUPFAM" id="SSF52540">
    <property type="entry name" value="P-loop containing nucleoside triphosphate hydrolases"/>
    <property type="match status" value="2"/>
</dbReference>
<dbReference type="InterPro" id="IPR033470">
    <property type="entry name" value="FakA-like_C"/>
</dbReference>
<dbReference type="Pfam" id="PF13684">
    <property type="entry name" value="FakA-like_C"/>
    <property type="match status" value="1"/>
</dbReference>
<dbReference type="NCBIfam" id="NF008168">
    <property type="entry name" value="PRK10917.2-2"/>
    <property type="match status" value="1"/>
</dbReference>
<dbReference type="InterPro" id="IPR001650">
    <property type="entry name" value="Helicase_C-like"/>
</dbReference>
<evidence type="ECO:0000259" key="9">
    <source>
        <dbReference type="PROSITE" id="PS51192"/>
    </source>
</evidence>
<dbReference type="Gene3D" id="3.40.50.300">
    <property type="entry name" value="P-loop containing nucleotide triphosphate hydrolases"/>
    <property type="match status" value="2"/>
</dbReference>
<dbReference type="InterPro" id="IPR045562">
    <property type="entry name" value="RecG_dom3_C"/>
</dbReference>
<dbReference type="NCBIfam" id="NF008167">
    <property type="entry name" value="PRK10917.2-1"/>
    <property type="match status" value="1"/>
</dbReference>
<comment type="caution">
    <text evidence="12">The sequence shown here is derived from an EMBL/GenBank/DDBJ whole genome shotgun (WGS) entry which is preliminary data.</text>
</comment>
<dbReference type="SUPFAM" id="SSF101473">
    <property type="entry name" value="DhaL-like"/>
    <property type="match status" value="1"/>
</dbReference>
<proteinExistence type="predicted"/>
<evidence type="ECO:0000256" key="8">
    <source>
        <dbReference type="ARBA" id="ARBA00049819"/>
    </source>
</evidence>
<dbReference type="InterPro" id="IPR004007">
    <property type="entry name" value="DhaL_dom"/>
</dbReference>
<dbReference type="Pfam" id="PF00270">
    <property type="entry name" value="DEAD"/>
    <property type="match status" value="1"/>
</dbReference>
<feature type="domain" description="Helicase ATP-binding" evidence="9">
    <location>
        <begin position="825"/>
        <end position="998"/>
    </location>
</feature>
<dbReference type="CDD" id="cd04488">
    <property type="entry name" value="RecG_wedge_OBF"/>
    <property type="match status" value="1"/>
</dbReference>
<evidence type="ECO:0000259" key="11">
    <source>
        <dbReference type="PROSITE" id="PS51480"/>
    </source>
</evidence>
<dbReference type="InterPro" id="IPR033454">
    <property type="entry name" value="RecG_wedge"/>
</dbReference>
<evidence type="ECO:0000256" key="4">
    <source>
        <dbReference type="ARBA" id="ARBA00022806"/>
    </source>
</evidence>